<proteinExistence type="predicted"/>
<name>A0ABQ7UNZ4_SOLTU</name>
<dbReference type="PANTHER" id="PTHR33133:SF47">
    <property type="match status" value="1"/>
</dbReference>
<feature type="transmembrane region" description="Helical" evidence="1">
    <location>
        <begin position="12"/>
        <end position="36"/>
    </location>
</feature>
<evidence type="ECO:0000313" key="2">
    <source>
        <dbReference type="EMBL" id="KAH0753543.1"/>
    </source>
</evidence>
<dbReference type="Proteomes" id="UP000826656">
    <property type="component" value="Unassembled WGS sequence"/>
</dbReference>
<dbReference type="EMBL" id="JAIVGD010000018">
    <property type="protein sequence ID" value="KAH0753543.1"/>
    <property type="molecule type" value="Genomic_DNA"/>
</dbReference>
<evidence type="ECO:0000313" key="3">
    <source>
        <dbReference type="Proteomes" id="UP000826656"/>
    </source>
</evidence>
<keyword evidence="3" id="KW-1185">Reference proteome</keyword>
<reference evidence="2 3" key="1">
    <citation type="journal article" date="2021" name="bioRxiv">
        <title>Chromosome-scale and haplotype-resolved genome assembly of a tetraploid potato cultivar.</title>
        <authorList>
            <person name="Sun H."/>
            <person name="Jiao W.-B."/>
            <person name="Krause K."/>
            <person name="Campoy J.A."/>
            <person name="Goel M."/>
            <person name="Folz-Donahue K."/>
            <person name="Kukat C."/>
            <person name="Huettel B."/>
            <person name="Schneeberger K."/>
        </authorList>
    </citation>
    <scope>NUCLEOTIDE SEQUENCE [LARGE SCALE GENOMIC DNA]</scope>
    <source>
        <strain evidence="2">SolTubOtavaFocal</strain>
        <tissue evidence="2">Leaves</tissue>
    </source>
</reference>
<gene>
    <name evidence="2" type="ORF">KY290_023813</name>
</gene>
<organism evidence="2 3">
    <name type="scientific">Solanum tuberosum</name>
    <name type="common">Potato</name>
    <dbReference type="NCBI Taxonomy" id="4113"/>
    <lineage>
        <taxon>Eukaryota</taxon>
        <taxon>Viridiplantae</taxon>
        <taxon>Streptophyta</taxon>
        <taxon>Embryophyta</taxon>
        <taxon>Tracheophyta</taxon>
        <taxon>Spermatophyta</taxon>
        <taxon>Magnoliopsida</taxon>
        <taxon>eudicotyledons</taxon>
        <taxon>Gunneridae</taxon>
        <taxon>Pentapetalae</taxon>
        <taxon>asterids</taxon>
        <taxon>lamiids</taxon>
        <taxon>Solanales</taxon>
        <taxon>Solanaceae</taxon>
        <taxon>Solanoideae</taxon>
        <taxon>Solaneae</taxon>
        <taxon>Solanum</taxon>
    </lineage>
</organism>
<feature type="transmembrane region" description="Helical" evidence="1">
    <location>
        <begin position="276"/>
        <end position="293"/>
    </location>
</feature>
<dbReference type="PANTHER" id="PTHR33133">
    <property type="entry name" value="OS08G0107100 PROTEIN-RELATED"/>
    <property type="match status" value="1"/>
</dbReference>
<accession>A0ABQ7UNZ4</accession>
<keyword evidence="1" id="KW-0812">Transmembrane</keyword>
<keyword evidence="1" id="KW-1133">Transmembrane helix</keyword>
<evidence type="ECO:0000256" key="1">
    <source>
        <dbReference type="SAM" id="Phobius"/>
    </source>
</evidence>
<feature type="transmembrane region" description="Helical" evidence="1">
    <location>
        <begin position="127"/>
        <end position="146"/>
    </location>
</feature>
<feature type="transmembrane region" description="Helical" evidence="1">
    <location>
        <begin position="100"/>
        <end position="121"/>
    </location>
</feature>
<comment type="caution">
    <text evidence="2">The sequence shown here is derived from an EMBL/GenBank/DDBJ whole genome shotgun (WGS) entry which is preliminary data.</text>
</comment>
<sequence>MQKKKMNAAPAEAIVAASAPVAVIVVFFYFFFFFSFTSDVYSYRKSKTMRRDPEINPPHNEVNWLLTYVIAVLESKFGFEALRRSANLLKGKRWIASNAMLSYGLLMGLLVVTHSIISVMVGVAQGSLMAIMVVVVGSLMMNHYLLGNVALYMYCKDEFFNGEKSPLEIGHKFTGASEYVSMPMDDEKNHAIVIHLLLLVPPPLLLVNWSLAYVIAVVESKSGFETLRRSSAYLVKEKRSVGFRIHLNFVLMVGGMVIGSNVFIANTMLYGLVKSGWWSIPMVMGTMMWWILASSGMRELLMKNVLLYMYCNDFNGGKLTLEEIGGKFGDEFVYLPLDDEKNHGIV</sequence>
<protein>
    <submittedName>
        <fullName evidence="2">Uncharacterized protein</fullName>
    </submittedName>
</protein>
<keyword evidence="1" id="KW-0472">Membrane</keyword>
<feature type="transmembrane region" description="Helical" evidence="1">
    <location>
        <begin position="245"/>
        <end position="264"/>
    </location>
</feature>